<evidence type="ECO:0000256" key="2">
    <source>
        <dbReference type="ARBA" id="ARBA00004167"/>
    </source>
</evidence>
<evidence type="ECO:0000256" key="11">
    <source>
        <dbReference type="ARBA" id="ARBA00022833"/>
    </source>
</evidence>
<dbReference type="Pfam" id="PF13639">
    <property type="entry name" value="zf-RING_2"/>
    <property type="match status" value="1"/>
</dbReference>
<evidence type="ECO:0000256" key="4">
    <source>
        <dbReference type="ARBA" id="ARBA00012483"/>
    </source>
</evidence>
<dbReference type="Proteomes" id="UP000886595">
    <property type="component" value="Unassembled WGS sequence"/>
</dbReference>
<evidence type="ECO:0000256" key="12">
    <source>
        <dbReference type="ARBA" id="ARBA00022989"/>
    </source>
</evidence>
<dbReference type="InterPro" id="IPR013083">
    <property type="entry name" value="Znf_RING/FYVE/PHD"/>
</dbReference>
<dbReference type="InterPro" id="IPR001841">
    <property type="entry name" value="Znf_RING"/>
</dbReference>
<evidence type="ECO:0000256" key="6">
    <source>
        <dbReference type="ARBA" id="ARBA00022692"/>
    </source>
</evidence>
<dbReference type="OrthoDB" id="8062037at2759"/>
<dbReference type="CDD" id="cd16461">
    <property type="entry name" value="RING-H2_EL5-like"/>
    <property type="match status" value="1"/>
</dbReference>
<evidence type="ECO:0000256" key="9">
    <source>
        <dbReference type="ARBA" id="ARBA00022771"/>
    </source>
</evidence>
<dbReference type="GO" id="GO:0008270">
    <property type="term" value="F:zinc ion binding"/>
    <property type="evidence" value="ECO:0007669"/>
    <property type="project" value="UniProtKB-KW"/>
</dbReference>
<evidence type="ECO:0000256" key="8">
    <source>
        <dbReference type="ARBA" id="ARBA00022729"/>
    </source>
</evidence>
<dbReference type="PANTHER" id="PTHR46279">
    <property type="entry name" value="RING/U-BOX SUPERFAMILY PROTEIN"/>
    <property type="match status" value="1"/>
</dbReference>
<dbReference type="AlphaFoldDB" id="A0A8X7U1D2"/>
<evidence type="ECO:0000256" key="15">
    <source>
        <dbReference type="PROSITE-ProRule" id="PRU00175"/>
    </source>
</evidence>
<keyword evidence="20" id="KW-1185">Reference proteome</keyword>
<sequence length="371" mass="41904">MAFRKQNLLLFIIFFPLLNASHPNPCYTSTCGSGNIDIRFPFWLSPKQPESCGHTGFKLLCTDRNKTILELPKFKPFIVREIDYGRQKIRLSDPDRCLARRLLSFDASGSPFSMFLPRSYTVFTCPKDKNVAPSFRSIHCLGNSTSSFFVTESEQVSLMPSSCHIFKTVRLPFSFHGDINYQDLWLKWNSPDCRYCERTNSRCGFVNNTILQVHCFGSIYSGLHTTSLHVIKIISLSLVGPIIALTFCVGLVMFSSERVSPQIQHAMAARVSRSVTPVPESDQVITRTGLDESTIESYKKVELGESGRLPTGSNDVVCSICLSEYATRETVRCLPECEHCFHAECIDAWLKLHSSCPVCRRNLPRIREGCN</sequence>
<evidence type="ECO:0000256" key="1">
    <source>
        <dbReference type="ARBA" id="ARBA00000900"/>
    </source>
</evidence>
<dbReference type="InterPro" id="IPR046948">
    <property type="entry name" value="ATL20-22-like"/>
</dbReference>
<comment type="pathway">
    <text evidence="3">Protein modification; protein ubiquitination.</text>
</comment>
<dbReference type="Gene3D" id="3.30.40.10">
    <property type="entry name" value="Zinc/RING finger domain, C3HC4 (zinc finger)"/>
    <property type="match status" value="1"/>
</dbReference>
<dbReference type="InterPro" id="IPR025287">
    <property type="entry name" value="WAK_GUB"/>
</dbReference>
<keyword evidence="7" id="KW-0479">Metal-binding</keyword>
<dbReference type="GO" id="GO:0016020">
    <property type="term" value="C:membrane"/>
    <property type="evidence" value="ECO:0007669"/>
    <property type="project" value="UniProtKB-SubCell"/>
</dbReference>
<dbReference type="PROSITE" id="PS50089">
    <property type="entry name" value="ZF_RING_2"/>
    <property type="match status" value="1"/>
</dbReference>
<reference evidence="19 20" key="1">
    <citation type="submission" date="2020-02" db="EMBL/GenBank/DDBJ databases">
        <authorList>
            <person name="Ma Q."/>
            <person name="Huang Y."/>
            <person name="Song X."/>
            <person name="Pei D."/>
        </authorList>
    </citation>
    <scope>NUCLEOTIDE SEQUENCE [LARGE SCALE GENOMIC DNA]</scope>
    <source>
        <strain evidence="19">Sxm20200214</strain>
        <tissue evidence="19">Leaf</tissue>
    </source>
</reference>
<dbReference type="SMART" id="SM00184">
    <property type="entry name" value="RING"/>
    <property type="match status" value="1"/>
</dbReference>
<evidence type="ECO:0000256" key="7">
    <source>
        <dbReference type="ARBA" id="ARBA00022723"/>
    </source>
</evidence>
<evidence type="ECO:0000256" key="5">
    <source>
        <dbReference type="ARBA" id="ARBA00022679"/>
    </source>
</evidence>
<dbReference type="GO" id="GO:0030247">
    <property type="term" value="F:polysaccharide binding"/>
    <property type="evidence" value="ECO:0007669"/>
    <property type="project" value="InterPro"/>
</dbReference>
<gene>
    <name evidence="19" type="ORF">Bca52824_080085</name>
</gene>
<keyword evidence="8 17" id="KW-0732">Signal</keyword>
<keyword evidence="6 16" id="KW-0812">Transmembrane</keyword>
<dbReference type="EMBL" id="JAAMPC010000015">
    <property type="protein sequence ID" value="KAG2260791.1"/>
    <property type="molecule type" value="Genomic_DNA"/>
</dbReference>
<organism evidence="19 20">
    <name type="scientific">Brassica carinata</name>
    <name type="common">Ethiopian mustard</name>
    <name type="synonym">Abyssinian cabbage</name>
    <dbReference type="NCBI Taxonomy" id="52824"/>
    <lineage>
        <taxon>Eukaryota</taxon>
        <taxon>Viridiplantae</taxon>
        <taxon>Streptophyta</taxon>
        <taxon>Embryophyta</taxon>
        <taxon>Tracheophyta</taxon>
        <taxon>Spermatophyta</taxon>
        <taxon>Magnoliopsida</taxon>
        <taxon>eudicotyledons</taxon>
        <taxon>Gunneridae</taxon>
        <taxon>Pentapetalae</taxon>
        <taxon>rosids</taxon>
        <taxon>malvids</taxon>
        <taxon>Brassicales</taxon>
        <taxon>Brassicaceae</taxon>
        <taxon>Brassiceae</taxon>
        <taxon>Brassica</taxon>
    </lineage>
</organism>
<keyword evidence="13 16" id="KW-0472">Membrane</keyword>
<keyword evidence="11" id="KW-0862">Zinc</keyword>
<proteinExistence type="inferred from homology"/>
<dbReference type="PANTHER" id="PTHR46279:SF15">
    <property type="entry name" value="RING-H2 FINGER PROTEIN ATL22"/>
    <property type="match status" value="1"/>
</dbReference>
<evidence type="ECO:0000259" key="18">
    <source>
        <dbReference type="PROSITE" id="PS50089"/>
    </source>
</evidence>
<dbReference type="EC" id="2.3.2.27" evidence="4"/>
<evidence type="ECO:0000256" key="10">
    <source>
        <dbReference type="ARBA" id="ARBA00022786"/>
    </source>
</evidence>
<evidence type="ECO:0000256" key="3">
    <source>
        <dbReference type="ARBA" id="ARBA00004906"/>
    </source>
</evidence>
<protein>
    <recommendedName>
        <fullName evidence="4">RING-type E3 ubiquitin transferase</fullName>
        <ecNumber evidence="4">2.3.2.27</ecNumber>
    </recommendedName>
</protein>
<evidence type="ECO:0000256" key="13">
    <source>
        <dbReference type="ARBA" id="ARBA00023136"/>
    </source>
</evidence>
<feature type="transmembrane region" description="Helical" evidence="16">
    <location>
        <begin position="233"/>
        <end position="254"/>
    </location>
</feature>
<dbReference type="GO" id="GO:0061630">
    <property type="term" value="F:ubiquitin protein ligase activity"/>
    <property type="evidence" value="ECO:0007669"/>
    <property type="project" value="UniProtKB-EC"/>
</dbReference>
<dbReference type="Pfam" id="PF13947">
    <property type="entry name" value="GUB_WAK_bind"/>
    <property type="match status" value="1"/>
</dbReference>
<evidence type="ECO:0000256" key="16">
    <source>
        <dbReference type="SAM" id="Phobius"/>
    </source>
</evidence>
<evidence type="ECO:0000313" key="20">
    <source>
        <dbReference type="Proteomes" id="UP000886595"/>
    </source>
</evidence>
<keyword evidence="5" id="KW-0808">Transferase</keyword>
<feature type="chain" id="PRO_5036457513" description="RING-type E3 ubiquitin transferase" evidence="17">
    <location>
        <begin position="21"/>
        <end position="371"/>
    </location>
</feature>
<comment type="similarity">
    <text evidence="14">Belongs to the RING-type zinc finger family. ATL subfamily.</text>
</comment>
<evidence type="ECO:0000313" key="19">
    <source>
        <dbReference type="EMBL" id="KAG2260791.1"/>
    </source>
</evidence>
<accession>A0A8X7U1D2</accession>
<evidence type="ECO:0000256" key="14">
    <source>
        <dbReference type="ARBA" id="ARBA00024209"/>
    </source>
</evidence>
<keyword evidence="12 16" id="KW-1133">Transmembrane helix</keyword>
<comment type="subcellular location">
    <subcellularLocation>
        <location evidence="2">Membrane</location>
        <topology evidence="2">Single-pass membrane protein</topology>
    </subcellularLocation>
</comment>
<keyword evidence="9 15" id="KW-0863">Zinc-finger</keyword>
<feature type="domain" description="RING-type" evidence="18">
    <location>
        <begin position="318"/>
        <end position="360"/>
    </location>
</feature>
<comment type="caution">
    <text evidence="19">The sequence shown here is derived from an EMBL/GenBank/DDBJ whole genome shotgun (WGS) entry which is preliminary data.</text>
</comment>
<evidence type="ECO:0000256" key="17">
    <source>
        <dbReference type="SAM" id="SignalP"/>
    </source>
</evidence>
<comment type="catalytic activity">
    <reaction evidence="1">
        <text>S-ubiquitinyl-[E2 ubiquitin-conjugating enzyme]-L-cysteine + [acceptor protein]-L-lysine = [E2 ubiquitin-conjugating enzyme]-L-cysteine + N(6)-ubiquitinyl-[acceptor protein]-L-lysine.</text>
        <dbReference type="EC" id="2.3.2.27"/>
    </reaction>
</comment>
<name>A0A8X7U1D2_BRACI</name>
<feature type="signal peptide" evidence="17">
    <location>
        <begin position="1"/>
        <end position="20"/>
    </location>
</feature>
<keyword evidence="10" id="KW-0833">Ubl conjugation pathway</keyword>
<dbReference type="SUPFAM" id="SSF57850">
    <property type="entry name" value="RING/U-box"/>
    <property type="match status" value="1"/>
</dbReference>